<evidence type="ECO:0000313" key="6">
    <source>
        <dbReference type="EMBL" id="AYB33764.1"/>
    </source>
</evidence>
<dbReference type="GO" id="GO:0009055">
    <property type="term" value="F:electron transfer activity"/>
    <property type="evidence" value="ECO:0007669"/>
    <property type="project" value="InterPro"/>
</dbReference>
<keyword evidence="1 4" id="KW-0349">Heme</keyword>
<dbReference type="InterPro" id="IPR009056">
    <property type="entry name" value="Cyt_c-like_dom"/>
</dbReference>
<dbReference type="OrthoDB" id="9808161at2"/>
<dbReference type="Gene3D" id="2.120.10.30">
    <property type="entry name" value="TolB, C-terminal domain"/>
    <property type="match status" value="1"/>
</dbReference>
<dbReference type="Pfam" id="PF00034">
    <property type="entry name" value="Cytochrom_C"/>
    <property type="match status" value="1"/>
</dbReference>
<dbReference type="InterPro" id="IPR016024">
    <property type="entry name" value="ARM-type_fold"/>
</dbReference>
<accession>A0A385SSC9</accession>
<dbReference type="RefSeq" id="WP_119756993.1">
    <property type="nucleotide sequence ID" value="NZ_CP032382.1"/>
</dbReference>
<dbReference type="InterPro" id="IPR011989">
    <property type="entry name" value="ARM-like"/>
</dbReference>
<proteinExistence type="predicted"/>
<feature type="domain" description="Cytochrome c" evidence="5">
    <location>
        <begin position="622"/>
        <end position="711"/>
    </location>
</feature>
<dbReference type="SUPFAM" id="SSF50952">
    <property type="entry name" value="Soluble quinoprotein glucose dehydrogenase"/>
    <property type="match status" value="1"/>
</dbReference>
<dbReference type="AlphaFoldDB" id="A0A385SSC9"/>
<dbReference type="InterPro" id="IPR011041">
    <property type="entry name" value="Quinoprot_gluc/sorb_DH_b-prop"/>
</dbReference>
<dbReference type="GO" id="GO:0020037">
    <property type="term" value="F:heme binding"/>
    <property type="evidence" value="ECO:0007669"/>
    <property type="project" value="InterPro"/>
</dbReference>
<dbReference type="Pfam" id="PF13646">
    <property type="entry name" value="HEAT_2"/>
    <property type="match status" value="1"/>
</dbReference>
<reference evidence="7" key="1">
    <citation type="submission" date="2018-09" db="EMBL/GenBank/DDBJ databases">
        <title>Chryseolinea sp. KIS68-18 isolated from soil.</title>
        <authorList>
            <person name="Weon H.-Y."/>
            <person name="Kwon S.-W."/>
            <person name="Lee S.A."/>
        </authorList>
    </citation>
    <scope>NUCLEOTIDE SEQUENCE [LARGE SCALE GENOMIC DNA]</scope>
    <source>
        <strain evidence="7">KIS68-18</strain>
    </source>
</reference>
<keyword evidence="2 4" id="KW-0479">Metal-binding</keyword>
<dbReference type="SUPFAM" id="SSF48371">
    <property type="entry name" value="ARM repeat"/>
    <property type="match status" value="1"/>
</dbReference>
<evidence type="ECO:0000313" key="7">
    <source>
        <dbReference type="Proteomes" id="UP000266183"/>
    </source>
</evidence>
<dbReference type="GO" id="GO:0046872">
    <property type="term" value="F:metal ion binding"/>
    <property type="evidence" value="ECO:0007669"/>
    <property type="project" value="UniProtKB-KW"/>
</dbReference>
<dbReference type="InterPro" id="IPR011042">
    <property type="entry name" value="6-blade_b-propeller_TolB-like"/>
</dbReference>
<dbReference type="Gene3D" id="1.10.760.10">
    <property type="entry name" value="Cytochrome c-like domain"/>
    <property type="match status" value="1"/>
</dbReference>
<dbReference type="PROSITE" id="PS51007">
    <property type="entry name" value="CYTC"/>
    <property type="match status" value="1"/>
</dbReference>
<protein>
    <submittedName>
        <fullName evidence="6">Cytochrome C</fullName>
    </submittedName>
</protein>
<dbReference type="KEGG" id="chk:D4L85_25695"/>
<dbReference type="Gene3D" id="1.25.10.10">
    <property type="entry name" value="Leucine-rich Repeat Variant"/>
    <property type="match status" value="1"/>
</dbReference>
<dbReference type="Proteomes" id="UP000266183">
    <property type="component" value="Chromosome"/>
</dbReference>
<evidence type="ECO:0000256" key="3">
    <source>
        <dbReference type="ARBA" id="ARBA00023004"/>
    </source>
</evidence>
<evidence type="ECO:0000259" key="5">
    <source>
        <dbReference type="PROSITE" id="PS51007"/>
    </source>
</evidence>
<evidence type="ECO:0000256" key="2">
    <source>
        <dbReference type="ARBA" id="ARBA00022723"/>
    </source>
</evidence>
<dbReference type="Pfam" id="PF23500">
    <property type="entry name" value="DUF7133"/>
    <property type="match status" value="1"/>
</dbReference>
<dbReference type="PANTHER" id="PTHR33546:SF1">
    <property type="entry name" value="LARGE, MULTIFUNCTIONAL SECRETED PROTEIN"/>
    <property type="match status" value="1"/>
</dbReference>
<dbReference type="PANTHER" id="PTHR33546">
    <property type="entry name" value="LARGE, MULTIFUNCTIONAL SECRETED PROTEIN-RELATED"/>
    <property type="match status" value="1"/>
</dbReference>
<keyword evidence="3 4" id="KW-0408">Iron</keyword>
<dbReference type="SUPFAM" id="SSF46626">
    <property type="entry name" value="Cytochrome c"/>
    <property type="match status" value="1"/>
</dbReference>
<name>A0A385SSC9_9BACT</name>
<sequence length="762" mass="84919">MKKEILLAVALVATGVLLTMCSPSKKEAEVIAEEPGFDSPRIVNSDPKPGYMTPEESRKAFRLPKGYHMELVADESMLSEPVAISWDANGRMFVTQMETYMQTVDTTGEHQKGSRVLLLEDTDDDGKMDKRSVFIDKLMLPRMILAVGNELLVNETDTYDMYAYKDTNNDGVADEKRQVYHTDKKAFGNLEHQRSGLDWNLDNWIYITVDPVRFQYKGGMIHADSLISGSNGQWGLTHDNYGRLFFSRAGAENAGSGFHINPSYGALDFADAYNDSTFGAVWPIIKTPDIQGGLKRIREDTTLNHFTAANGQSIFRGDRLPKTLVGDYLIGEPVARIIRRAKVINTDGKRTLQNAYDKEEFISSLDMNFRPVNTYTGPDGCLYIVDMNRGIIQEGTWTGEGSYLRKQILRLGLQKNIQHGRIWRLVHDGMTRGPKPHMLDETPAQLVAYLDHPNGWWRDNAQKELVLRGDKSVVEDLKKIAAGKKGPLAEEPSAVGRIHALWTLSGLDAMDKDVLSEALEDDDAQVRKTAVWISEPYLKNGDEDVIEALEPLKDDADYDVRIQLVLSLSRSKSPKAKAIADDMLSKNQGNQMIASAEKALIKTEDIKKLGAKMGSLNPESRKLVADGAAIFNSLCATCHGAEGKGVPTKLAPPLAGNFQRYSRKKDAMVRILLHGLTGPVDGKTYSENMVAMGANNDAWIASVLSYLRYDIGLSERRFPGSIGEEFANRILVKPEEVKKIREESNGRKAPWTWEELDKAAEK</sequence>
<dbReference type="EMBL" id="CP032382">
    <property type="protein sequence ID" value="AYB33764.1"/>
    <property type="molecule type" value="Genomic_DNA"/>
</dbReference>
<keyword evidence="7" id="KW-1185">Reference proteome</keyword>
<dbReference type="InterPro" id="IPR036909">
    <property type="entry name" value="Cyt_c-like_dom_sf"/>
</dbReference>
<organism evidence="6 7">
    <name type="scientific">Chryseolinea soli</name>
    <dbReference type="NCBI Taxonomy" id="2321403"/>
    <lineage>
        <taxon>Bacteria</taxon>
        <taxon>Pseudomonadati</taxon>
        <taxon>Bacteroidota</taxon>
        <taxon>Cytophagia</taxon>
        <taxon>Cytophagales</taxon>
        <taxon>Fulvivirgaceae</taxon>
        <taxon>Chryseolinea</taxon>
    </lineage>
</organism>
<evidence type="ECO:0000256" key="1">
    <source>
        <dbReference type="ARBA" id="ARBA00022617"/>
    </source>
</evidence>
<dbReference type="InterPro" id="IPR055557">
    <property type="entry name" value="DUF7133"/>
</dbReference>
<evidence type="ECO:0000256" key="4">
    <source>
        <dbReference type="PROSITE-ProRule" id="PRU00433"/>
    </source>
</evidence>
<gene>
    <name evidence="6" type="ORF">D4L85_25695</name>
</gene>